<sequence length="90" mass="10649">MIIVDKDFKYEYLMKSYYILPPSTQSTIYKSGITIQDYNTQCNLKKMSLNKIIVDEDIDNILKIIEKETIISQECDKLFEIEDFPQKLSK</sequence>
<reference evidence="1 2" key="1">
    <citation type="submission" date="2018-11" db="EMBL/GenBank/DDBJ databases">
        <title>Proposal to divide the Flavobacteriaceae and reorganize its genera based on Amino Acid Identity values calculated from whole genome sequences.</title>
        <authorList>
            <person name="Nicholson A.C."/>
            <person name="Gulvik C.A."/>
            <person name="Whitney A.M."/>
            <person name="Humrighouse B.W."/>
            <person name="Bell M."/>
            <person name="Holmes B."/>
            <person name="Steigerwalt A.G."/>
            <person name="Villarma A."/>
            <person name="Sheth M."/>
            <person name="Batra D."/>
            <person name="Pryor J."/>
            <person name="Bernardet J.-F."/>
            <person name="Hugo C."/>
            <person name="Kampfer P."/>
            <person name="Newman J."/>
            <person name="McQuiston J.R."/>
        </authorList>
    </citation>
    <scope>NUCLEOTIDE SEQUENCE [LARGE SCALE GENOMIC DNA]</scope>
    <source>
        <strain evidence="1 2">G0041</strain>
    </source>
</reference>
<evidence type="ECO:0000313" key="2">
    <source>
        <dbReference type="Proteomes" id="UP000278288"/>
    </source>
</evidence>
<name>A0AAD0YIX4_CHRNA</name>
<dbReference type="RefSeq" id="WP_123855921.1">
    <property type="nucleotide sequence ID" value="NZ_CP033923.1"/>
</dbReference>
<dbReference type="Proteomes" id="UP000278288">
    <property type="component" value="Chromosome"/>
</dbReference>
<proteinExistence type="predicted"/>
<accession>A0AAD0YIX4</accession>
<protein>
    <submittedName>
        <fullName evidence="1">Uncharacterized protein</fullName>
    </submittedName>
</protein>
<evidence type="ECO:0000313" key="1">
    <source>
        <dbReference type="EMBL" id="AZA89443.1"/>
    </source>
</evidence>
<dbReference type="EMBL" id="CP033923">
    <property type="protein sequence ID" value="AZA89443.1"/>
    <property type="molecule type" value="Genomic_DNA"/>
</dbReference>
<keyword evidence="2" id="KW-1185">Reference proteome</keyword>
<gene>
    <name evidence="1" type="ORF">EG343_01765</name>
</gene>
<dbReference type="KEGG" id="cnk:EG343_01765"/>
<dbReference type="AlphaFoldDB" id="A0AAD0YIX4"/>
<organism evidence="1 2">
    <name type="scientific">Chryseobacterium nakagawai</name>
    <dbReference type="NCBI Taxonomy" id="1241982"/>
    <lineage>
        <taxon>Bacteria</taxon>
        <taxon>Pseudomonadati</taxon>
        <taxon>Bacteroidota</taxon>
        <taxon>Flavobacteriia</taxon>
        <taxon>Flavobacteriales</taxon>
        <taxon>Weeksellaceae</taxon>
        <taxon>Chryseobacterium group</taxon>
        <taxon>Chryseobacterium</taxon>
    </lineage>
</organism>